<protein>
    <recommendedName>
        <fullName evidence="4">Divergent polysaccharide deacetylase family protein</fullName>
    </recommendedName>
</protein>
<dbReference type="Gene3D" id="3.20.20.370">
    <property type="entry name" value="Glycoside hydrolase/deacetylase"/>
    <property type="match status" value="1"/>
</dbReference>
<dbReference type="SUPFAM" id="SSF88713">
    <property type="entry name" value="Glycoside hydrolase/deacetylase"/>
    <property type="match status" value="1"/>
</dbReference>
<dbReference type="EMBL" id="CP002205">
    <property type="protein sequence ID" value="ADN09753.1"/>
    <property type="molecule type" value="Genomic_DNA"/>
</dbReference>
<proteinExistence type="predicted"/>
<dbReference type="HOGENOM" id="CLU_053116_0_0_7"/>
<accession>E0UPU4</accession>
<keyword evidence="3" id="KW-1185">Reference proteome</keyword>
<evidence type="ECO:0000313" key="2">
    <source>
        <dbReference type="EMBL" id="ADN09753.1"/>
    </source>
</evidence>
<gene>
    <name evidence="2" type="ordered locus">Saut_1709</name>
</gene>
<dbReference type="STRING" id="563040.Saut_1709"/>
<dbReference type="Proteomes" id="UP000007803">
    <property type="component" value="Chromosome"/>
</dbReference>
<name>E0UPU4_SULAO</name>
<keyword evidence="1" id="KW-0812">Transmembrane</keyword>
<dbReference type="eggNOG" id="COG2861">
    <property type="taxonomic scope" value="Bacteria"/>
</dbReference>
<dbReference type="Pfam" id="PF04748">
    <property type="entry name" value="Polysacc_deac_2"/>
    <property type="match status" value="1"/>
</dbReference>
<evidence type="ECO:0008006" key="4">
    <source>
        <dbReference type="Google" id="ProtNLM"/>
    </source>
</evidence>
<dbReference type="AlphaFoldDB" id="E0UPU4"/>
<keyword evidence="1" id="KW-0472">Membrane</keyword>
<dbReference type="OrthoDB" id="9784811at2"/>
<organism evidence="2 3">
    <name type="scientific">Sulfurimonas autotrophica (strain ATCC BAA-671 / DSM 16294 / JCM 11897 / OK10)</name>
    <dbReference type="NCBI Taxonomy" id="563040"/>
    <lineage>
        <taxon>Bacteria</taxon>
        <taxon>Pseudomonadati</taxon>
        <taxon>Campylobacterota</taxon>
        <taxon>Epsilonproteobacteria</taxon>
        <taxon>Campylobacterales</taxon>
        <taxon>Sulfurimonadaceae</taxon>
        <taxon>Sulfurimonas</taxon>
    </lineage>
</organism>
<feature type="transmembrane region" description="Helical" evidence="1">
    <location>
        <begin position="21"/>
        <end position="40"/>
    </location>
</feature>
<dbReference type="InterPro" id="IPR011330">
    <property type="entry name" value="Glyco_hydro/deAcase_b/a-brl"/>
</dbReference>
<dbReference type="CDD" id="cd10936">
    <property type="entry name" value="CE4_DAC2"/>
    <property type="match status" value="1"/>
</dbReference>
<dbReference type="InterPro" id="IPR006837">
    <property type="entry name" value="Divergent_DAC"/>
</dbReference>
<evidence type="ECO:0000313" key="3">
    <source>
        <dbReference type="Proteomes" id="UP000007803"/>
    </source>
</evidence>
<evidence type="ECO:0000256" key="1">
    <source>
        <dbReference type="SAM" id="Phobius"/>
    </source>
</evidence>
<keyword evidence="1" id="KW-1133">Transmembrane helix</keyword>
<sequence>MAKRKKRTKKKSSSTLLKYTAWTLAIIALVLTSLIVGYYLGVNNEKTKTIVKEKVIVKEKKTAKIPKAPVSVNKRLKEVLKKETKAYASAAHEIDDETLANPPKAKAKKVEIYTSKPKLAIIIDDMQTTSQVRAVKSLHLNVTMSFLPPRAARPNSAKLASHEKFYMVHLPMEAMHFSAEEPHTLRIYDSQQKISAKIKDIKKLFPKVGYINNHTGSKFTANEVAMNRLIFALNTNHIHFIDSRTTAKTMAPKVLKNFGLKYVSRDVFLDHHMDKPYILKQIKKAIAVAKSHGSAIAIGHPHKNTLQALYESKDLFKDVELVQVNKIY</sequence>
<reference evidence="3" key="1">
    <citation type="journal article" date="2010" name="Stand. Genomic Sci.">
        <title>Complete genome sequence of Sulfurimonas autotrophica type strain (OK10).</title>
        <authorList>
            <person name="Sikorski J."/>
            <person name="Munk C."/>
            <person name="Lapidus A."/>
            <person name="Djao O."/>
            <person name="Lucas S."/>
            <person name="Glavina Del Rio T."/>
            <person name="Nolan M."/>
            <person name="Tice H."/>
            <person name="Han C."/>
            <person name="Cheng J."/>
            <person name="Tapia R."/>
            <person name="Goodwin L."/>
            <person name="Pitluck S."/>
            <person name="Liolios K."/>
            <person name="Ivanova N."/>
            <person name="Mavromatis K."/>
            <person name="Mikhailova N."/>
            <person name="Pati A."/>
            <person name="Sims D."/>
            <person name="Meincke L."/>
            <person name="Brettin T."/>
            <person name="Detter J."/>
            <person name="Chen A."/>
            <person name="Palaniappan K."/>
            <person name="Land M."/>
            <person name="Hauser L."/>
            <person name="Chang Y."/>
            <person name="Jeffries C."/>
            <person name="Rohde M."/>
            <person name="Lang E."/>
            <person name="Spring S."/>
            <person name="Goker M."/>
            <person name="Woyke T."/>
            <person name="Bristow J."/>
            <person name="Eisen J."/>
            <person name="Markowitz V."/>
            <person name="Hugenholtz P."/>
            <person name="Kyrpides N."/>
            <person name="Klenk H."/>
        </authorList>
    </citation>
    <scope>NUCLEOTIDE SEQUENCE [LARGE SCALE GENOMIC DNA]</scope>
    <source>
        <strain evidence="3">ATCC BAA-671 / DSM 16294 / JCM 11897 / OK10</strain>
    </source>
</reference>
<dbReference type="GO" id="GO:0005975">
    <property type="term" value="P:carbohydrate metabolic process"/>
    <property type="evidence" value="ECO:0007669"/>
    <property type="project" value="InterPro"/>
</dbReference>
<dbReference type="KEGG" id="sua:Saut_1709"/>
<dbReference type="PANTHER" id="PTHR30105">
    <property type="entry name" value="UNCHARACTERIZED YIBQ-RELATED"/>
    <property type="match status" value="1"/>
</dbReference>
<dbReference type="PANTHER" id="PTHR30105:SF2">
    <property type="entry name" value="DIVERGENT POLYSACCHARIDE DEACETYLASE SUPERFAMILY"/>
    <property type="match status" value="1"/>
</dbReference>
<dbReference type="RefSeq" id="WP_013327506.1">
    <property type="nucleotide sequence ID" value="NC_014506.1"/>
</dbReference>